<evidence type="ECO:0000256" key="1">
    <source>
        <dbReference type="SAM" id="Phobius"/>
    </source>
</evidence>
<name>A0ABY9JZL8_9HYPH</name>
<dbReference type="Proteomes" id="UP001225788">
    <property type="component" value="Chromosome"/>
</dbReference>
<protein>
    <recommendedName>
        <fullName evidence="4">MFS transporter</fullName>
    </recommendedName>
</protein>
<feature type="transmembrane region" description="Helical" evidence="1">
    <location>
        <begin position="64"/>
        <end position="82"/>
    </location>
</feature>
<proteinExistence type="predicted"/>
<keyword evidence="1" id="KW-1133">Transmembrane helix</keyword>
<sequence length="151" mass="16917">MSEQAGAPGLWIRITHRFGPRMMEWFMAAHTVVWGWVLLLPDPIFDQPSWSGFRQIFRDEDGLGWIMVLLGALRFLGLIVNGARKDVTPRIRQWSAAIGCLIWVGISYGYASSGVVSTWLAIYPLFAIAELVNIHRAARDQGGVARGKSYI</sequence>
<organism evidence="2 3">
    <name type="scientific">Shinella oryzae</name>
    <dbReference type="NCBI Taxonomy" id="2871820"/>
    <lineage>
        <taxon>Bacteria</taxon>
        <taxon>Pseudomonadati</taxon>
        <taxon>Pseudomonadota</taxon>
        <taxon>Alphaproteobacteria</taxon>
        <taxon>Hyphomicrobiales</taxon>
        <taxon>Rhizobiaceae</taxon>
        <taxon>Shinella</taxon>
    </lineage>
</organism>
<reference evidence="2 3" key="1">
    <citation type="submission" date="2023-08" db="EMBL/GenBank/DDBJ databases">
        <title>Pathogen: clinical or host-associated sample.</title>
        <authorList>
            <person name="Hergert J."/>
            <person name="Casey R."/>
            <person name="Wagner J."/>
            <person name="Young E.L."/>
            <person name="Oakeson K.F."/>
        </authorList>
    </citation>
    <scope>NUCLEOTIDE SEQUENCE [LARGE SCALE GENOMIC DNA]</scope>
    <source>
        <strain evidence="2 3">UPHL-collab-2</strain>
    </source>
</reference>
<keyword evidence="1" id="KW-0472">Membrane</keyword>
<evidence type="ECO:0000313" key="2">
    <source>
        <dbReference type="EMBL" id="WLS01762.1"/>
    </source>
</evidence>
<evidence type="ECO:0008006" key="4">
    <source>
        <dbReference type="Google" id="ProtNLM"/>
    </source>
</evidence>
<feature type="transmembrane region" description="Helical" evidence="1">
    <location>
        <begin position="117"/>
        <end position="134"/>
    </location>
</feature>
<gene>
    <name evidence="2" type="ORF">Q9315_09905</name>
</gene>
<feature type="transmembrane region" description="Helical" evidence="1">
    <location>
        <begin position="25"/>
        <end position="44"/>
    </location>
</feature>
<accession>A0ABY9JZL8</accession>
<evidence type="ECO:0000313" key="3">
    <source>
        <dbReference type="Proteomes" id="UP001225788"/>
    </source>
</evidence>
<keyword evidence="1" id="KW-0812">Transmembrane</keyword>
<dbReference type="EMBL" id="CP132314">
    <property type="protein sequence ID" value="WLS01762.1"/>
    <property type="molecule type" value="Genomic_DNA"/>
</dbReference>
<keyword evidence="3" id="KW-1185">Reference proteome</keyword>
<dbReference type="RefSeq" id="WP_306156878.1">
    <property type="nucleotide sequence ID" value="NZ_CP132314.1"/>
</dbReference>
<feature type="transmembrane region" description="Helical" evidence="1">
    <location>
        <begin position="94"/>
        <end position="111"/>
    </location>
</feature>